<dbReference type="InterPro" id="IPR037883">
    <property type="entry name" value="Knr4/Smi1-like_sf"/>
</dbReference>
<comment type="caution">
    <text evidence="2">The sequence shown here is derived from an EMBL/GenBank/DDBJ whole genome shotgun (WGS) entry which is preliminary data.</text>
</comment>
<reference evidence="2" key="1">
    <citation type="submission" date="2019-11" db="EMBL/GenBank/DDBJ databases">
        <title>Draft Genome Sequence of Plant Growth-Promoting Rhizosphere-Associated Bacteria.</title>
        <authorList>
            <person name="Vasilyev I.Y."/>
            <person name="Radchenko V."/>
            <person name="Ilnitskaya E.V."/>
        </authorList>
    </citation>
    <scope>NUCLEOTIDE SEQUENCE</scope>
    <source>
        <strain evidence="2">VRA_517_n</strain>
    </source>
</reference>
<organism evidence="2">
    <name type="scientific">Bacillus velezensis</name>
    <dbReference type="NCBI Taxonomy" id="492670"/>
    <lineage>
        <taxon>Bacteria</taxon>
        <taxon>Bacillati</taxon>
        <taxon>Bacillota</taxon>
        <taxon>Bacilli</taxon>
        <taxon>Bacillales</taxon>
        <taxon>Bacillaceae</taxon>
        <taxon>Bacillus</taxon>
        <taxon>Bacillus amyloliquefaciens group</taxon>
    </lineage>
</organism>
<evidence type="ECO:0000313" key="2">
    <source>
        <dbReference type="EMBL" id="MSE02471.1"/>
    </source>
</evidence>
<feature type="domain" description="Knr4/Smi1-like" evidence="1">
    <location>
        <begin position="11"/>
        <end position="119"/>
    </location>
</feature>
<dbReference type="AlphaFoldDB" id="A0A6A8LGJ1"/>
<dbReference type="Pfam" id="PF09346">
    <property type="entry name" value="SMI1_KNR4"/>
    <property type="match status" value="1"/>
</dbReference>
<dbReference type="Gene3D" id="3.40.1580.10">
    <property type="entry name" value="SMI1/KNR4-like"/>
    <property type="match status" value="1"/>
</dbReference>
<dbReference type="EMBL" id="WKKV01000004">
    <property type="protein sequence ID" value="MSE02471.1"/>
    <property type="molecule type" value="Genomic_DNA"/>
</dbReference>
<accession>A0A6A8LGJ1</accession>
<name>A0A6A8LGJ1_BACVE</name>
<dbReference type="SUPFAM" id="SSF160631">
    <property type="entry name" value="SMI1/KNR4-like"/>
    <property type="match status" value="1"/>
</dbReference>
<gene>
    <name evidence="2" type="ORF">GKC39_10370</name>
</gene>
<dbReference type="RefSeq" id="WP_095324154.1">
    <property type="nucleotide sequence ID" value="NZ_BPWC01000001.1"/>
</dbReference>
<dbReference type="SMART" id="SM00860">
    <property type="entry name" value="SMI1_KNR4"/>
    <property type="match status" value="1"/>
</dbReference>
<evidence type="ECO:0000259" key="1">
    <source>
        <dbReference type="SMART" id="SM00860"/>
    </source>
</evidence>
<dbReference type="InterPro" id="IPR018958">
    <property type="entry name" value="Knr4/Smi1-like_dom"/>
</dbReference>
<protein>
    <submittedName>
        <fullName evidence="2">SMI1/KNR4 family protein</fullName>
    </submittedName>
</protein>
<proteinExistence type="predicted"/>
<sequence length="144" mass="16806">MEDAAFQFRDPASPQEINSLEKMLGVTLPNDYKEFLFNHNGLEMFNGIELLSTEGIIEFNEVQDFPKGYVLIGYHYDGRYVVDTNKSNKGLGYMLYLDSIDNIEDAIYLDSNFEIWFDMLVSSNGTKYWEVNPNIQEYYKYVSK</sequence>